<dbReference type="OMA" id="IELILMW"/>
<feature type="transmembrane region" description="Helical" evidence="1">
    <location>
        <begin position="148"/>
        <end position="171"/>
    </location>
</feature>
<keyword evidence="1" id="KW-0812">Transmembrane</keyword>
<feature type="transmembrane region" description="Helical" evidence="1">
    <location>
        <begin position="177"/>
        <end position="197"/>
    </location>
</feature>
<feature type="transmembrane region" description="Helical" evidence="1">
    <location>
        <begin position="101"/>
        <end position="123"/>
    </location>
</feature>
<dbReference type="Proteomes" id="UP000688137">
    <property type="component" value="Unassembled WGS sequence"/>
</dbReference>
<sequence>MINQDRSQSNFLKEDSHLPVETILFQGKKYVPFFLGGSQGYYTDQQPIPPYDAFEMILEVLAMIELILMWVFFAQLYNQLDLVIPVFYNALGEQTATGDKIILLAIPTLGTFFFVLLTILSLITNRFQYDLQVTPENSRIVFSNTRKLILVFKVITIGLFIFLSIGSIRVIQNEINGYLMSYVVFIIIVYGLAYYYYTIEMAKII</sequence>
<evidence type="ECO:0000256" key="1">
    <source>
        <dbReference type="SAM" id="Phobius"/>
    </source>
</evidence>
<accession>A0A8S1M5N3</accession>
<protein>
    <submittedName>
        <fullName evidence="2">Uncharacterized protein</fullName>
    </submittedName>
</protein>
<organism evidence="2 3">
    <name type="scientific">Paramecium primaurelia</name>
    <dbReference type="NCBI Taxonomy" id="5886"/>
    <lineage>
        <taxon>Eukaryota</taxon>
        <taxon>Sar</taxon>
        <taxon>Alveolata</taxon>
        <taxon>Ciliophora</taxon>
        <taxon>Intramacronucleata</taxon>
        <taxon>Oligohymenophorea</taxon>
        <taxon>Peniculida</taxon>
        <taxon>Parameciidae</taxon>
        <taxon>Paramecium</taxon>
    </lineage>
</organism>
<dbReference type="AlphaFoldDB" id="A0A8S1M5N3"/>
<proteinExistence type="predicted"/>
<dbReference type="EMBL" id="CAJJDM010000050">
    <property type="protein sequence ID" value="CAD8073091.1"/>
    <property type="molecule type" value="Genomic_DNA"/>
</dbReference>
<evidence type="ECO:0000313" key="3">
    <source>
        <dbReference type="Proteomes" id="UP000688137"/>
    </source>
</evidence>
<keyword evidence="1" id="KW-0472">Membrane</keyword>
<gene>
    <name evidence="2" type="ORF">PPRIM_AZ9-3.1.T0500202</name>
</gene>
<evidence type="ECO:0000313" key="2">
    <source>
        <dbReference type="EMBL" id="CAD8073091.1"/>
    </source>
</evidence>
<keyword evidence="3" id="KW-1185">Reference proteome</keyword>
<reference evidence="2" key="1">
    <citation type="submission" date="2021-01" db="EMBL/GenBank/DDBJ databases">
        <authorList>
            <consortium name="Genoscope - CEA"/>
            <person name="William W."/>
        </authorList>
    </citation>
    <scope>NUCLEOTIDE SEQUENCE</scope>
</reference>
<feature type="transmembrane region" description="Helical" evidence="1">
    <location>
        <begin position="56"/>
        <end position="77"/>
    </location>
</feature>
<comment type="caution">
    <text evidence="2">The sequence shown here is derived from an EMBL/GenBank/DDBJ whole genome shotgun (WGS) entry which is preliminary data.</text>
</comment>
<keyword evidence="1" id="KW-1133">Transmembrane helix</keyword>
<name>A0A8S1M5N3_PARPR</name>